<dbReference type="Pfam" id="PF00582">
    <property type="entry name" value="Usp"/>
    <property type="match status" value="1"/>
</dbReference>
<evidence type="ECO:0000313" key="3">
    <source>
        <dbReference type="Proteomes" id="UP001501729"/>
    </source>
</evidence>
<dbReference type="InterPro" id="IPR014729">
    <property type="entry name" value="Rossmann-like_a/b/a_fold"/>
</dbReference>
<keyword evidence="3" id="KW-1185">Reference proteome</keyword>
<dbReference type="RefSeq" id="WP_227778178.1">
    <property type="nucleotide sequence ID" value="NZ_BAABKX010000013.1"/>
</dbReference>
<sequence>MNRILAVVKPTETDLELLEEAGVVAAATGVEVVVLALVSEGSEDVSVDAIRQWDGFDDNTDETAETVHRFAEHLGNQILDPLGVEYLPIGERIETTRPSSKIIDVAENHDCDHVYVTNRGRSPTGKALFGDTAQSVILNFDGFVTVRTV</sequence>
<dbReference type="AlphaFoldDB" id="A0AAV3UJB3"/>
<dbReference type="CDD" id="cd00293">
    <property type="entry name" value="USP-like"/>
    <property type="match status" value="1"/>
</dbReference>
<dbReference type="EMBL" id="BAABKX010000013">
    <property type="protein sequence ID" value="GAA5053262.1"/>
    <property type="molecule type" value="Genomic_DNA"/>
</dbReference>
<evidence type="ECO:0000313" key="2">
    <source>
        <dbReference type="EMBL" id="GAA5053262.1"/>
    </source>
</evidence>
<dbReference type="GeneID" id="68616915"/>
<reference evidence="2 3" key="1">
    <citation type="journal article" date="2019" name="Int. J. Syst. Evol. Microbiol.">
        <title>The Global Catalogue of Microorganisms (GCM) 10K type strain sequencing project: providing services to taxonomists for standard genome sequencing and annotation.</title>
        <authorList>
            <consortium name="The Broad Institute Genomics Platform"/>
            <consortium name="The Broad Institute Genome Sequencing Center for Infectious Disease"/>
            <person name="Wu L."/>
            <person name="Ma J."/>
        </authorList>
    </citation>
    <scope>NUCLEOTIDE SEQUENCE [LARGE SCALE GENOMIC DNA]</scope>
    <source>
        <strain evidence="2 3">JCM 17504</strain>
    </source>
</reference>
<dbReference type="InterPro" id="IPR006016">
    <property type="entry name" value="UspA"/>
</dbReference>
<accession>A0AAV3UJB3</accession>
<dbReference type="Proteomes" id="UP001501729">
    <property type="component" value="Unassembled WGS sequence"/>
</dbReference>
<proteinExistence type="predicted"/>
<protein>
    <submittedName>
        <fullName evidence="2">Universal stress protein</fullName>
    </submittedName>
</protein>
<gene>
    <name evidence="2" type="ORF">GCM10025751_30320</name>
</gene>
<organism evidence="2 3">
    <name type="scientific">Haladaptatus pallidirubidus</name>
    <dbReference type="NCBI Taxonomy" id="1008152"/>
    <lineage>
        <taxon>Archaea</taxon>
        <taxon>Methanobacteriati</taxon>
        <taxon>Methanobacteriota</taxon>
        <taxon>Stenosarchaea group</taxon>
        <taxon>Halobacteria</taxon>
        <taxon>Halobacteriales</taxon>
        <taxon>Haladaptataceae</taxon>
        <taxon>Haladaptatus</taxon>
    </lineage>
</organism>
<dbReference type="Gene3D" id="3.40.50.620">
    <property type="entry name" value="HUPs"/>
    <property type="match status" value="1"/>
</dbReference>
<name>A0AAV3UJB3_9EURY</name>
<evidence type="ECO:0000259" key="1">
    <source>
        <dbReference type="Pfam" id="PF00582"/>
    </source>
</evidence>
<comment type="caution">
    <text evidence="2">The sequence shown here is derived from an EMBL/GenBank/DDBJ whole genome shotgun (WGS) entry which is preliminary data.</text>
</comment>
<dbReference type="SUPFAM" id="SSF52402">
    <property type="entry name" value="Adenine nucleotide alpha hydrolases-like"/>
    <property type="match status" value="1"/>
</dbReference>
<feature type="domain" description="UspA" evidence="1">
    <location>
        <begin position="2"/>
        <end position="141"/>
    </location>
</feature>